<dbReference type="InterPro" id="IPR011009">
    <property type="entry name" value="Kinase-like_dom_sf"/>
</dbReference>
<dbReference type="GO" id="GO:0005634">
    <property type="term" value="C:nucleus"/>
    <property type="evidence" value="ECO:0007669"/>
    <property type="project" value="TreeGrafter"/>
</dbReference>
<keyword evidence="2" id="KW-0808">Transferase</keyword>
<evidence type="ECO:0000313" key="11">
    <source>
        <dbReference type="WBParaSite" id="scf7180000424133.g12397"/>
    </source>
</evidence>
<dbReference type="WBParaSite" id="scf7180000424133.g12397">
    <property type="protein sequence ID" value="scf7180000424133.g12397"/>
    <property type="gene ID" value="scf7180000424133.g12397"/>
</dbReference>
<dbReference type="InterPro" id="IPR017441">
    <property type="entry name" value="Protein_kinase_ATP_BS"/>
</dbReference>
<dbReference type="PROSITE" id="PS00107">
    <property type="entry name" value="PROTEIN_KINASE_ATP"/>
    <property type="match status" value="1"/>
</dbReference>
<keyword evidence="8" id="KW-0812">Transmembrane</keyword>
<accession>A0A915P6F2</accession>
<reference evidence="11" key="1">
    <citation type="submission" date="2022-11" db="UniProtKB">
        <authorList>
            <consortium name="WormBaseParasite"/>
        </authorList>
    </citation>
    <scope>IDENTIFICATION</scope>
</reference>
<dbReference type="GO" id="GO:0043065">
    <property type="term" value="P:positive regulation of apoptotic process"/>
    <property type="evidence" value="ECO:0007669"/>
    <property type="project" value="TreeGrafter"/>
</dbReference>
<dbReference type="GO" id="GO:0035556">
    <property type="term" value="P:intracellular signal transduction"/>
    <property type="evidence" value="ECO:0007669"/>
    <property type="project" value="TreeGrafter"/>
</dbReference>
<keyword evidence="8" id="KW-0472">Membrane</keyword>
<dbReference type="SUPFAM" id="SSF56112">
    <property type="entry name" value="Protein kinase-like (PK-like)"/>
    <property type="match status" value="1"/>
</dbReference>
<keyword evidence="3 6" id="KW-0547">Nucleotide-binding</keyword>
<dbReference type="Gene3D" id="3.30.200.20">
    <property type="entry name" value="Phosphorylase Kinase, domain 1"/>
    <property type="match status" value="1"/>
</dbReference>
<evidence type="ECO:0000256" key="8">
    <source>
        <dbReference type="SAM" id="Phobius"/>
    </source>
</evidence>
<dbReference type="GO" id="GO:0004674">
    <property type="term" value="F:protein serine/threonine kinase activity"/>
    <property type="evidence" value="ECO:0007669"/>
    <property type="project" value="UniProtKB-KW"/>
</dbReference>
<sequence length="331" mass="38543">MRPLISANEEPFEQHYEIEEEVGSGQFATVRRVRNRATGERFAAKFIRKRRYPTSRRGVLKSHIQREVDILQTVAGHDSIIQLIDLFENGHEMILVLELICGGELFDYVYTNEYLTENEAAQFIYQILRAIKHLHKLQIAHLDIKPENILLKESGKAKIKLIDFGLSRQLPPKSCIREMVGTPEFVAPEIINSEPLQLATDIWAIGVVTFILLIVKDFIGRMLVRDVNKRATIDDCLEHEWIKMHISQQQQIPSQLSSNKSLILYLDNYDLENIKIDYKKYKNIISPIISQSRKRWKKAYKAVRWCCSFLNGIGDREQSRYFKELIVKDKA</sequence>
<keyword evidence="4" id="KW-0418">Kinase</keyword>
<dbReference type="GO" id="GO:0005524">
    <property type="term" value="F:ATP binding"/>
    <property type="evidence" value="ECO:0007669"/>
    <property type="project" value="UniProtKB-UniRule"/>
</dbReference>
<dbReference type="PROSITE" id="PS50011">
    <property type="entry name" value="PROTEIN_KINASE_DOM"/>
    <property type="match status" value="1"/>
</dbReference>
<evidence type="ECO:0000256" key="2">
    <source>
        <dbReference type="ARBA" id="ARBA00022679"/>
    </source>
</evidence>
<evidence type="ECO:0000256" key="3">
    <source>
        <dbReference type="ARBA" id="ARBA00022741"/>
    </source>
</evidence>
<evidence type="ECO:0000259" key="9">
    <source>
        <dbReference type="PROSITE" id="PS50011"/>
    </source>
</evidence>
<dbReference type="PANTHER" id="PTHR24342:SF14">
    <property type="entry name" value="DEATH-ASSOCIATED PROTEIN KINASE DAPK-1"/>
    <property type="match status" value="1"/>
</dbReference>
<evidence type="ECO:0000256" key="6">
    <source>
        <dbReference type="PROSITE-ProRule" id="PRU10141"/>
    </source>
</evidence>
<feature type="binding site" evidence="6">
    <location>
        <position position="49"/>
    </location>
    <ligand>
        <name>ATP</name>
        <dbReference type="ChEBI" id="CHEBI:30616"/>
    </ligand>
</feature>
<comment type="similarity">
    <text evidence="7">Belongs to the protein kinase superfamily.</text>
</comment>
<keyword evidence="10" id="KW-1185">Reference proteome</keyword>
<dbReference type="Pfam" id="PF00069">
    <property type="entry name" value="Pkinase"/>
    <property type="match status" value="1"/>
</dbReference>
<evidence type="ECO:0000256" key="7">
    <source>
        <dbReference type="RuleBase" id="RU000304"/>
    </source>
</evidence>
<organism evidence="10 11">
    <name type="scientific">Meloidogyne floridensis</name>
    <dbReference type="NCBI Taxonomy" id="298350"/>
    <lineage>
        <taxon>Eukaryota</taxon>
        <taxon>Metazoa</taxon>
        <taxon>Ecdysozoa</taxon>
        <taxon>Nematoda</taxon>
        <taxon>Chromadorea</taxon>
        <taxon>Rhabditida</taxon>
        <taxon>Tylenchina</taxon>
        <taxon>Tylenchomorpha</taxon>
        <taxon>Tylenchoidea</taxon>
        <taxon>Meloidogynidae</taxon>
        <taxon>Meloidogyninae</taxon>
        <taxon>Meloidogyne</taxon>
    </lineage>
</organism>
<keyword evidence="1 7" id="KW-0723">Serine/threonine-protein kinase</keyword>
<proteinExistence type="inferred from homology"/>
<evidence type="ECO:0000256" key="5">
    <source>
        <dbReference type="ARBA" id="ARBA00022840"/>
    </source>
</evidence>
<dbReference type="PROSITE" id="PS00108">
    <property type="entry name" value="PROTEIN_KINASE_ST"/>
    <property type="match status" value="1"/>
</dbReference>
<protein>
    <submittedName>
        <fullName evidence="11">Protein kinase domain-containing protein</fullName>
    </submittedName>
</protein>
<dbReference type="PANTHER" id="PTHR24342">
    <property type="entry name" value="SERINE/THREONINE-PROTEIN KINASE 17"/>
    <property type="match status" value="1"/>
</dbReference>
<dbReference type="InterPro" id="IPR008271">
    <property type="entry name" value="Ser/Thr_kinase_AS"/>
</dbReference>
<dbReference type="Proteomes" id="UP000887560">
    <property type="component" value="Unplaced"/>
</dbReference>
<keyword evidence="5 6" id="KW-0067">ATP-binding</keyword>
<evidence type="ECO:0000256" key="4">
    <source>
        <dbReference type="ARBA" id="ARBA00022777"/>
    </source>
</evidence>
<keyword evidence="8" id="KW-1133">Transmembrane helix</keyword>
<feature type="transmembrane region" description="Helical" evidence="8">
    <location>
        <begin position="202"/>
        <end position="219"/>
    </location>
</feature>
<name>A0A915P6F2_9BILA</name>
<dbReference type="AlphaFoldDB" id="A0A915P6F2"/>
<evidence type="ECO:0000256" key="1">
    <source>
        <dbReference type="ARBA" id="ARBA00022527"/>
    </source>
</evidence>
<feature type="domain" description="Protein kinase" evidence="9">
    <location>
        <begin position="16"/>
        <end position="331"/>
    </location>
</feature>
<evidence type="ECO:0000313" key="10">
    <source>
        <dbReference type="Proteomes" id="UP000887560"/>
    </source>
</evidence>
<dbReference type="SMART" id="SM00220">
    <property type="entry name" value="S_TKc"/>
    <property type="match status" value="1"/>
</dbReference>
<dbReference type="InterPro" id="IPR000719">
    <property type="entry name" value="Prot_kinase_dom"/>
</dbReference>
<dbReference type="Gene3D" id="1.10.510.10">
    <property type="entry name" value="Transferase(Phosphotransferase) domain 1"/>
    <property type="match status" value="2"/>
</dbReference>